<keyword evidence="1" id="KW-1133">Transmembrane helix</keyword>
<keyword evidence="1" id="KW-0812">Transmembrane</keyword>
<protein>
    <recommendedName>
        <fullName evidence="4">DUF2684 domain-containing protein</fullName>
    </recommendedName>
</protein>
<evidence type="ECO:0008006" key="4">
    <source>
        <dbReference type="Google" id="ProtNLM"/>
    </source>
</evidence>
<dbReference type="EMBL" id="JQHP01000010">
    <property type="protein sequence ID" value="KFX03897.1"/>
    <property type="molecule type" value="Genomic_DNA"/>
</dbReference>
<dbReference type="AntiFam" id="ANF00069">
    <property type="entry name" value="Translation of predicted DNA regulatory sequence"/>
</dbReference>
<gene>
    <name evidence="2" type="ORF">JV38_17950</name>
</gene>
<evidence type="ECO:0000256" key="1">
    <source>
        <dbReference type="SAM" id="Phobius"/>
    </source>
</evidence>
<organism evidence="2 3">
    <name type="scientific">Pectobacterium wasabiae</name>
    <dbReference type="NCBI Taxonomy" id="55208"/>
    <lineage>
        <taxon>Bacteria</taxon>
        <taxon>Pseudomonadati</taxon>
        <taxon>Pseudomonadota</taxon>
        <taxon>Gammaproteobacteria</taxon>
        <taxon>Enterobacterales</taxon>
        <taxon>Pectobacteriaceae</taxon>
        <taxon>Pectobacterium</taxon>
    </lineage>
</organism>
<name>A0AAW3EET1_9GAMM</name>
<keyword evidence="1" id="KW-0472">Membrane</keyword>
<feature type="transmembrane region" description="Helical" evidence="1">
    <location>
        <begin position="21"/>
        <end position="40"/>
    </location>
</feature>
<sequence length="121" mass="13660">MSFFTFKSKPLSSISVNRYRRINIWMAILGHLLVSVPVVFRISAPSSFYHRPFFLLQEMTGGNFHFAFPVACRYKTASDGAICNILNFSLIADRIGCGARGGDWINDPLFTECIAFAIRPF</sequence>
<reference evidence="2 3" key="1">
    <citation type="submission" date="2014-08" db="EMBL/GenBank/DDBJ databases">
        <title>Genome sequences of NCPPB Pectobacterium isolates.</title>
        <authorList>
            <person name="Glover R.H."/>
            <person name="Sapp M."/>
            <person name="Elphinstone J."/>
        </authorList>
    </citation>
    <scope>NUCLEOTIDE SEQUENCE [LARGE SCALE GENOMIC DNA]</scope>
    <source>
        <strain evidence="2 3">NCPPB 3701</strain>
    </source>
</reference>
<evidence type="ECO:0000313" key="2">
    <source>
        <dbReference type="EMBL" id="KFX03897.1"/>
    </source>
</evidence>
<proteinExistence type="predicted"/>
<evidence type="ECO:0000313" key="3">
    <source>
        <dbReference type="Proteomes" id="UP000029257"/>
    </source>
</evidence>
<accession>A0AAW3EET1</accession>
<comment type="caution">
    <text evidence="2">The sequence shown here is derived from an EMBL/GenBank/DDBJ whole genome shotgun (WGS) entry which is preliminary data.</text>
</comment>
<dbReference type="AlphaFoldDB" id="A0AAW3EET1"/>
<dbReference type="Proteomes" id="UP000029257">
    <property type="component" value="Unassembled WGS sequence"/>
</dbReference>